<keyword evidence="2" id="KW-1003">Cell membrane</keyword>
<reference evidence="8 9" key="1">
    <citation type="submission" date="2017-11" db="EMBL/GenBank/DDBJ databases">
        <title>Rhodohalobacter 15182 sp. nov., isolated from a salt lake.</title>
        <authorList>
            <person name="Han S."/>
        </authorList>
    </citation>
    <scope>NUCLEOTIDE SEQUENCE [LARGE SCALE GENOMIC DNA]</scope>
    <source>
        <strain evidence="8 9">15182</strain>
    </source>
</reference>
<dbReference type="RefSeq" id="WP_101072507.1">
    <property type="nucleotide sequence ID" value="NZ_PISP01000001.1"/>
</dbReference>
<dbReference type="EMBL" id="PISP01000001">
    <property type="protein sequence ID" value="PKD45080.1"/>
    <property type="molecule type" value="Genomic_DNA"/>
</dbReference>
<dbReference type="InterPro" id="IPR050545">
    <property type="entry name" value="Mycobact_MmpL"/>
</dbReference>
<feature type="transmembrane region" description="Helical" evidence="6">
    <location>
        <begin position="462"/>
        <end position="480"/>
    </location>
</feature>
<feature type="transmembrane region" description="Helical" evidence="6">
    <location>
        <begin position="383"/>
        <end position="404"/>
    </location>
</feature>
<accession>A0A2N0VLK3</accession>
<evidence type="ECO:0000256" key="1">
    <source>
        <dbReference type="ARBA" id="ARBA00004651"/>
    </source>
</evidence>
<comment type="caution">
    <text evidence="8">The sequence shown here is derived from an EMBL/GenBank/DDBJ whole genome shotgun (WGS) entry which is preliminary data.</text>
</comment>
<feature type="transmembrane region" description="Helical" evidence="6">
    <location>
        <begin position="683"/>
        <end position="700"/>
    </location>
</feature>
<dbReference type="SUPFAM" id="SSF82866">
    <property type="entry name" value="Multidrug efflux transporter AcrB transmembrane domain"/>
    <property type="match status" value="2"/>
</dbReference>
<comment type="subcellular location">
    <subcellularLocation>
        <location evidence="1">Cell membrane</location>
        <topology evidence="1">Multi-pass membrane protein</topology>
    </subcellularLocation>
</comment>
<keyword evidence="9" id="KW-1185">Reference proteome</keyword>
<feature type="transmembrane region" description="Helical" evidence="6">
    <location>
        <begin position="301"/>
        <end position="324"/>
    </location>
</feature>
<feature type="transmembrane region" description="Helical" evidence="6">
    <location>
        <begin position="410"/>
        <end position="436"/>
    </location>
</feature>
<evidence type="ECO:0000256" key="4">
    <source>
        <dbReference type="ARBA" id="ARBA00022989"/>
    </source>
</evidence>
<dbReference type="Pfam" id="PF03176">
    <property type="entry name" value="MMPL"/>
    <property type="match status" value="2"/>
</dbReference>
<dbReference type="PROSITE" id="PS50156">
    <property type="entry name" value="SSD"/>
    <property type="match status" value="2"/>
</dbReference>
<feature type="transmembrane region" description="Helical" evidence="6">
    <location>
        <begin position="775"/>
        <end position="792"/>
    </location>
</feature>
<feature type="transmembrane region" description="Helical" evidence="6">
    <location>
        <begin position="707"/>
        <end position="727"/>
    </location>
</feature>
<feature type="domain" description="SSD" evidence="7">
    <location>
        <begin position="324"/>
        <end position="435"/>
    </location>
</feature>
<dbReference type="AlphaFoldDB" id="A0A2N0VLK3"/>
<evidence type="ECO:0000256" key="5">
    <source>
        <dbReference type="ARBA" id="ARBA00023136"/>
    </source>
</evidence>
<dbReference type="PANTHER" id="PTHR33406">
    <property type="entry name" value="MEMBRANE PROTEIN MJ1562-RELATED"/>
    <property type="match status" value="1"/>
</dbReference>
<sequence>MSKFIRFFIPVVQLSNRRPYTVIAVALLLSIAAGFFASKLTVDTDIANLLPPSNENVQALEKLKETAGGETEMQVAIKSPDFDANVDMAEFLAEKSLDLYYPRYEDNFFSRAELRRETEVLQDNALYLATVQELIQIKDYLQDEIETAREEANPFFVDFSDDFEDEEEGEETDIGKFRESYDDLIPPEYATNSDSTVVMLTLYPTGPQSDIRYLEDMFEVYQDMLDEVDTASYHPEMEIKFGGRLKRHLDEFESIMNDVFNSFSLGISSVILLVMLYFFIKKYIHYRKGSKIGRKHSFWSHFIRMPVPVLVIGIPLLFSLMWTFGITYLQIEVLNTMTSVLFVILFGLGIDYGIHYYARYIEYRSMGRSVENSVLLAYDKTGAAIIVSALTTAAALFVLMFADFRGFSEFGFIAGMGILFALVAMLFVLPALLVIFEKWNWILTNRVGDDYVRSKGIHRYPYARSIVSVGLILSLIVLIFSGNLRFEYQFGNLEPTFEEYEQFREFTSGVDENGRRNPAYIIADTNDDVFEVLDSLRTRSDQNPETLIRDVEALQERFPPNDEMANEKLEHIAEVRQLLQNSFIRDQQDENLDLLRRGSQTREPLDEDIIPDFLKNRFMTQEGEIGRFVIIYPESGLSDGLKSIAFKDEVGEVELASGKTYHSASTSIVAATMLDLMRTESPYMVSATFLIVFLFIWFSFKNLRWALIALIPLIIGLLWLFGIMLLFGLKFNFYNLVVLPAVLGIGCDNGVHLAHRYRDEGQKSMWDVLSSTGQHITIGSFTTMMGFAGLLFTNHPGLQSIGIMAVVGIGMTLLSALTFLPAMVQFLEDKDWIH</sequence>
<organism evidence="8 9">
    <name type="scientific">Rhodohalobacter barkolensis</name>
    <dbReference type="NCBI Taxonomy" id="2053187"/>
    <lineage>
        <taxon>Bacteria</taxon>
        <taxon>Pseudomonadati</taxon>
        <taxon>Balneolota</taxon>
        <taxon>Balneolia</taxon>
        <taxon>Balneolales</taxon>
        <taxon>Balneolaceae</taxon>
        <taxon>Rhodohalobacter</taxon>
    </lineage>
</organism>
<dbReference type="Proteomes" id="UP000233398">
    <property type="component" value="Unassembled WGS sequence"/>
</dbReference>
<feature type="transmembrane region" description="Helical" evidence="6">
    <location>
        <begin position="336"/>
        <end position="358"/>
    </location>
</feature>
<feature type="transmembrane region" description="Helical" evidence="6">
    <location>
        <begin position="798"/>
        <end position="820"/>
    </location>
</feature>
<evidence type="ECO:0000313" key="8">
    <source>
        <dbReference type="EMBL" id="PKD45080.1"/>
    </source>
</evidence>
<evidence type="ECO:0000259" key="7">
    <source>
        <dbReference type="PROSITE" id="PS50156"/>
    </source>
</evidence>
<evidence type="ECO:0000256" key="6">
    <source>
        <dbReference type="SAM" id="Phobius"/>
    </source>
</evidence>
<proteinExistence type="predicted"/>
<gene>
    <name evidence="8" type="ORF">CWD77_06390</name>
</gene>
<dbReference type="PANTHER" id="PTHR33406:SF13">
    <property type="entry name" value="MEMBRANE PROTEIN YDFJ"/>
    <property type="match status" value="1"/>
</dbReference>
<dbReference type="InterPro" id="IPR004869">
    <property type="entry name" value="MMPL_dom"/>
</dbReference>
<keyword evidence="4 6" id="KW-1133">Transmembrane helix</keyword>
<name>A0A2N0VLK3_9BACT</name>
<feature type="domain" description="SSD" evidence="7">
    <location>
        <begin position="681"/>
        <end position="826"/>
    </location>
</feature>
<evidence type="ECO:0000256" key="3">
    <source>
        <dbReference type="ARBA" id="ARBA00022692"/>
    </source>
</evidence>
<feature type="transmembrane region" description="Helical" evidence="6">
    <location>
        <begin position="259"/>
        <end position="280"/>
    </location>
</feature>
<evidence type="ECO:0000313" key="9">
    <source>
        <dbReference type="Proteomes" id="UP000233398"/>
    </source>
</evidence>
<keyword evidence="3 6" id="KW-0812">Transmembrane</keyword>
<evidence type="ECO:0000256" key="2">
    <source>
        <dbReference type="ARBA" id="ARBA00022475"/>
    </source>
</evidence>
<dbReference type="OrthoDB" id="9809027at2"/>
<dbReference type="InterPro" id="IPR000731">
    <property type="entry name" value="SSD"/>
</dbReference>
<protein>
    <recommendedName>
        <fullName evidence="7">SSD domain-containing protein</fullName>
    </recommendedName>
</protein>
<dbReference type="GO" id="GO:0005886">
    <property type="term" value="C:plasma membrane"/>
    <property type="evidence" value="ECO:0007669"/>
    <property type="project" value="UniProtKB-SubCell"/>
</dbReference>
<dbReference type="Gene3D" id="1.20.1640.10">
    <property type="entry name" value="Multidrug efflux transporter AcrB transmembrane domain"/>
    <property type="match status" value="2"/>
</dbReference>
<keyword evidence="5 6" id="KW-0472">Membrane</keyword>